<proteinExistence type="predicted"/>
<dbReference type="AlphaFoldDB" id="A0A3N4LR59"/>
<protein>
    <submittedName>
        <fullName evidence="3">Uncharacterized protein</fullName>
    </submittedName>
</protein>
<gene>
    <name evidence="3" type="ORF">L211DRAFT_113945</name>
</gene>
<keyword evidence="4" id="KW-1185">Reference proteome</keyword>
<evidence type="ECO:0000313" key="4">
    <source>
        <dbReference type="Proteomes" id="UP000267821"/>
    </source>
</evidence>
<evidence type="ECO:0000313" key="3">
    <source>
        <dbReference type="EMBL" id="RPB25320.1"/>
    </source>
</evidence>
<keyword evidence="2" id="KW-0812">Transmembrane</keyword>
<dbReference type="EMBL" id="ML121538">
    <property type="protein sequence ID" value="RPB25320.1"/>
    <property type="molecule type" value="Genomic_DNA"/>
</dbReference>
<feature type="compositionally biased region" description="Basic and acidic residues" evidence="1">
    <location>
        <begin position="118"/>
        <end position="134"/>
    </location>
</feature>
<sequence length="206" mass="23487">MPSTLSNLVLSPFHLLTWSIRHFTSTLLFLFSPFFIVLYYASYVFVPVYTPFQFLSRFEPIYIFCGTAAVIGISVGCLLSLTNSMLFSFLDLTNPSSTYTSASSITSPDNSTPQGIKRLRDERRRRRSELDHRGRLPKRQQKAETPRTPPQRKPKSIPNTILEEEDEEEYYGTTTPAESLGGRETIGLTRLKLKEDHYDTDEESGS</sequence>
<evidence type="ECO:0000256" key="2">
    <source>
        <dbReference type="SAM" id="Phobius"/>
    </source>
</evidence>
<dbReference type="OrthoDB" id="5399656at2759"/>
<keyword evidence="2" id="KW-0472">Membrane</keyword>
<feature type="transmembrane region" description="Helical" evidence="2">
    <location>
        <begin position="27"/>
        <end position="49"/>
    </location>
</feature>
<reference evidence="3 4" key="1">
    <citation type="journal article" date="2018" name="Nat. Ecol. Evol.">
        <title>Pezizomycetes genomes reveal the molecular basis of ectomycorrhizal truffle lifestyle.</title>
        <authorList>
            <person name="Murat C."/>
            <person name="Payen T."/>
            <person name="Noel B."/>
            <person name="Kuo A."/>
            <person name="Morin E."/>
            <person name="Chen J."/>
            <person name="Kohler A."/>
            <person name="Krizsan K."/>
            <person name="Balestrini R."/>
            <person name="Da Silva C."/>
            <person name="Montanini B."/>
            <person name="Hainaut M."/>
            <person name="Levati E."/>
            <person name="Barry K.W."/>
            <person name="Belfiori B."/>
            <person name="Cichocki N."/>
            <person name="Clum A."/>
            <person name="Dockter R.B."/>
            <person name="Fauchery L."/>
            <person name="Guy J."/>
            <person name="Iotti M."/>
            <person name="Le Tacon F."/>
            <person name="Lindquist E.A."/>
            <person name="Lipzen A."/>
            <person name="Malagnac F."/>
            <person name="Mello A."/>
            <person name="Molinier V."/>
            <person name="Miyauchi S."/>
            <person name="Poulain J."/>
            <person name="Riccioni C."/>
            <person name="Rubini A."/>
            <person name="Sitrit Y."/>
            <person name="Splivallo R."/>
            <person name="Traeger S."/>
            <person name="Wang M."/>
            <person name="Zifcakova L."/>
            <person name="Wipf D."/>
            <person name="Zambonelli A."/>
            <person name="Paolocci F."/>
            <person name="Nowrousian M."/>
            <person name="Ottonello S."/>
            <person name="Baldrian P."/>
            <person name="Spatafora J.W."/>
            <person name="Henrissat B."/>
            <person name="Nagy L.G."/>
            <person name="Aury J.M."/>
            <person name="Wincker P."/>
            <person name="Grigoriev I.V."/>
            <person name="Bonfante P."/>
            <person name="Martin F.M."/>
        </authorList>
    </citation>
    <scope>NUCLEOTIDE SEQUENCE [LARGE SCALE GENOMIC DNA]</scope>
    <source>
        <strain evidence="3 4">ATCC MYA-4762</strain>
    </source>
</reference>
<keyword evidence="2" id="KW-1133">Transmembrane helix</keyword>
<name>A0A3N4LR59_9PEZI</name>
<organism evidence="3 4">
    <name type="scientific">Terfezia boudieri ATCC MYA-4762</name>
    <dbReference type="NCBI Taxonomy" id="1051890"/>
    <lineage>
        <taxon>Eukaryota</taxon>
        <taxon>Fungi</taxon>
        <taxon>Dikarya</taxon>
        <taxon>Ascomycota</taxon>
        <taxon>Pezizomycotina</taxon>
        <taxon>Pezizomycetes</taxon>
        <taxon>Pezizales</taxon>
        <taxon>Pezizaceae</taxon>
        <taxon>Terfezia</taxon>
    </lineage>
</organism>
<dbReference type="InParanoid" id="A0A3N4LR59"/>
<feature type="transmembrane region" description="Helical" evidence="2">
    <location>
        <begin position="61"/>
        <end position="81"/>
    </location>
</feature>
<dbReference type="Proteomes" id="UP000267821">
    <property type="component" value="Unassembled WGS sequence"/>
</dbReference>
<evidence type="ECO:0000256" key="1">
    <source>
        <dbReference type="SAM" id="MobiDB-lite"/>
    </source>
</evidence>
<accession>A0A3N4LR59</accession>
<feature type="region of interest" description="Disordered" evidence="1">
    <location>
        <begin position="99"/>
        <end position="206"/>
    </location>
</feature>